<keyword evidence="8" id="KW-1185">Reference proteome</keyword>
<dbReference type="GO" id="GO:0003677">
    <property type="term" value="F:DNA binding"/>
    <property type="evidence" value="ECO:0007669"/>
    <property type="project" value="UniProtKB-KW"/>
</dbReference>
<gene>
    <name evidence="7" type="ORF">GIB67_007336</name>
</gene>
<dbReference type="SMART" id="SM01019">
    <property type="entry name" value="B3"/>
    <property type="match status" value="2"/>
</dbReference>
<dbReference type="AlphaFoldDB" id="A0A7J7NX92"/>
<evidence type="ECO:0000256" key="1">
    <source>
        <dbReference type="ARBA" id="ARBA00004123"/>
    </source>
</evidence>
<reference evidence="7 8" key="1">
    <citation type="journal article" date="2020" name="IScience">
        <title>Genome Sequencing of the Endangered Kingdonia uniflora (Circaeasteraceae, Ranunculales) Reveals Potential Mechanisms of Evolutionary Specialization.</title>
        <authorList>
            <person name="Sun Y."/>
            <person name="Deng T."/>
            <person name="Zhang A."/>
            <person name="Moore M.J."/>
            <person name="Landis J.B."/>
            <person name="Lin N."/>
            <person name="Zhang H."/>
            <person name="Zhang X."/>
            <person name="Huang J."/>
            <person name="Zhang X."/>
            <person name="Sun H."/>
            <person name="Wang H."/>
        </authorList>
    </citation>
    <scope>NUCLEOTIDE SEQUENCE [LARGE SCALE GENOMIC DNA]</scope>
    <source>
        <strain evidence="7">TB1705</strain>
        <tissue evidence="7">Leaf</tissue>
    </source>
</reference>
<dbReference type="PANTHER" id="PTHR31391">
    <property type="entry name" value="B3 DOMAIN-CONTAINING PROTEIN OS11G0197600-RELATED"/>
    <property type="match status" value="1"/>
</dbReference>
<feature type="domain" description="TF-B3" evidence="6">
    <location>
        <begin position="97"/>
        <end position="188"/>
    </location>
</feature>
<evidence type="ECO:0000313" key="8">
    <source>
        <dbReference type="Proteomes" id="UP000541444"/>
    </source>
</evidence>
<dbReference type="GO" id="GO:0005634">
    <property type="term" value="C:nucleus"/>
    <property type="evidence" value="ECO:0007669"/>
    <property type="project" value="UniProtKB-SubCell"/>
</dbReference>
<dbReference type="PROSITE" id="PS50863">
    <property type="entry name" value="B3"/>
    <property type="match status" value="2"/>
</dbReference>
<dbReference type="InterPro" id="IPR015300">
    <property type="entry name" value="DNA-bd_pseudobarrel_sf"/>
</dbReference>
<name>A0A7J7NX92_9MAGN</name>
<dbReference type="Gene3D" id="2.40.330.10">
    <property type="entry name" value="DNA-binding pseudobarrel domain"/>
    <property type="match status" value="2"/>
</dbReference>
<evidence type="ECO:0000256" key="4">
    <source>
        <dbReference type="ARBA" id="ARBA00023163"/>
    </source>
</evidence>
<organism evidence="7 8">
    <name type="scientific">Kingdonia uniflora</name>
    <dbReference type="NCBI Taxonomy" id="39325"/>
    <lineage>
        <taxon>Eukaryota</taxon>
        <taxon>Viridiplantae</taxon>
        <taxon>Streptophyta</taxon>
        <taxon>Embryophyta</taxon>
        <taxon>Tracheophyta</taxon>
        <taxon>Spermatophyta</taxon>
        <taxon>Magnoliopsida</taxon>
        <taxon>Ranunculales</taxon>
        <taxon>Circaeasteraceae</taxon>
        <taxon>Kingdonia</taxon>
    </lineage>
</organism>
<evidence type="ECO:0000259" key="6">
    <source>
        <dbReference type="PROSITE" id="PS50863"/>
    </source>
</evidence>
<keyword evidence="2" id="KW-0805">Transcription regulation</keyword>
<dbReference type="OrthoDB" id="1909330at2759"/>
<keyword evidence="5" id="KW-0539">Nucleus</keyword>
<dbReference type="SUPFAM" id="SSF101936">
    <property type="entry name" value="DNA-binding pseudobarrel domain"/>
    <property type="match status" value="2"/>
</dbReference>
<dbReference type="Proteomes" id="UP000541444">
    <property type="component" value="Unassembled WGS sequence"/>
</dbReference>
<evidence type="ECO:0000313" key="7">
    <source>
        <dbReference type="EMBL" id="KAF6171815.1"/>
    </source>
</evidence>
<proteinExistence type="predicted"/>
<evidence type="ECO:0000256" key="2">
    <source>
        <dbReference type="ARBA" id="ARBA00023015"/>
    </source>
</evidence>
<dbReference type="InterPro" id="IPR003340">
    <property type="entry name" value="B3_DNA-bd"/>
</dbReference>
<evidence type="ECO:0000256" key="5">
    <source>
        <dbReference type="ARBA" id="ARBA00023242"/>
    </source>
</evidence>
<dbReference type="CDD" id="cd10017">
    <property type="entry name" value="B3_DNA"/>
    <property type="match status" value="2"/>
</dbReference>
<dbReference type="Pfam" id="PF02362">
    <property type="entry name" value="B3"/>
    <property type="match status" value="2"/>
</dbReference>
<accession>A0A7J7NX92</accession>
<dbReference type="PANTHER" id="PTHR31391:SF4">
    <property type="entry name" value="B3 DOMAIN-CONTAINING PROTEIN OS03G0184500"/>
    <property type="match status" value="1"/>
</dbReference>
<evidence type="ECO:0000256" key="3">
    <source>
        <dbReference type="ARBA" id="ARBA00023125"/>
    </source>
</evidence>
<dbReference type="InterPro" id="IPR044837">
    <property type="entry name" value="REM16-like"/>
</dbReference>
<comment type="caution">
    <text evidence="7">The sequence shown here is derived from an EMBL/GenBank/DDBJ whole genome shotgun (WGS) entry which is preliminary data.</text>
</comment>
<keyword evidence="4" id="KW-0804">Transcription</keyword>
<sequence>MLRKDTQNFIKTGAEKSNRLAAYQQIQNVQKLDGKGTNNAKAVLFTQDPISIRKMDGKGTNNKCKGISFLLKHLSHMFKAATTTRTRMHRKQDHNLIKSAIFCGRVASWMNLSNPTQFFKSYLPKQDDTITLIDEDKEESTVKFKSESMAFGSGWKDFCTAHKLLEGDGLVFQLTKATEFQVFIIRAYSLSGVDKGFGLRVSEALTKQIPPCRPTGIHEKIDHIRANTCAKKRAEEVQRNLDPKYPSIDVTFTLVDEDMGDCKVKFKYASRRLGCGWRRFSTTHELVVGDAMVFHLVKPAEFKVYIIRAYSLSGVDKDFGLRDSEAPAMQNTTCTPRTHEKTELKCPSTLPFGTIPVIIYDSKRADSENNSRSSEVLGGVIFWGNLDRESFDIAVDGLRKNSKLSKGMWTKYYELCRSQNVFLHGNLLKQNIKLVDGVISETVILADGIKSSKLSTFINDFAAWDRSLEGL</sequence>
<keyword evidence="3" id="KW-0238">DNA-binding</keyword>
<dbReference type="EMBL" id="JACGCM010000455">
    <property type="protein sequence ID" value="KAF6171815.1"/>
    <property type="molecule type" value="Genomic_DNA"/>
</dbReference>
<comment type="subcellular location">
    <subcellularLocation>
        <location evidence="1">Nucleus</location>
    </subcellularLocation>
</comment>
<protein>
    <recommendedName>
        <fullName evidence="6">TF-B3 domain-containing protein</fullName>
    </recommendedName>
</protein>
<feature type="domain" description="TF-B3" evidence="6">
    <location>
        <begin position="273"/>
        <end position="310"/>
    </location>
</feature>